<dbReference type="Gene3D" id="3.40.1090.10">
    <property type="entry name" value="Cytosolic phospholipase A2 catalytic domain"/>
    <property type="match status" value="1"/>
</dbReference>
<dbReference type="SUPFAM" id="SSF52151">
    <property type="entry name" value="FabD/lysophospholipase-like"/>
    <property type="match status" value="1"/>
</dbReference>
<organism evidence="5 6">
    <name type="scientific">Streptomyces albidochromogenes</name>
    <dbReference type="NCBI Taxonomy" id="329524"/>
    <lineage>
        <taxon>Bacteria</taxon>
        <taxon>Bacillati</taxon>
        <taxon>Actinomycetota</taxon>
        <taxon>Actinomycetes</taxon>
        <taxon>Kitasatosporales</taxon>
        <taxon>Streptomycetaceae</taxon>
        <taxon>Streptomyces</taxon>
    </lineage>
</organism>
<dbReference type="Proteomes" id="UP001598448">
    <property type="component" value="Unassembled WGS sequence"/>
</dbReference>
<evidence type="ECO:0000259" key="4">
    <source>
        <dbReference type="PROSITE" id="PS51635"/>
    </source>
</evidence>
<keyword evidence="6" id="KW-1185">Reference proteome</keyword>
<evidence type="ECO:0000313" key="5">
    <source>
        <dbReference type="EMBL" id="MFD5100391.1"/>
    </source>
</evidence>
<dbReference type="Pfam" id="PF01734">
    <property type="entry name" value="Patatin"/>
    <property type="match status" value="1"/>
</dbReference>
<evidence type="ECO:0000313" key="6">
    <source>
        <dbReference type="Proteomes" id="UP001598448"/>
    </source>
</evidence>
<feature type="transmembrane region" description="Helical" evidence="3">
    <location>
        <begin position="835"/>
        <end position="855"/>
    </location>
</feature>
<dbReference type="PROSITE" id="PS51635">
    <property type="entry name" value="PNPLA"/>
    <property type="match status" value="1"/>
</dbReference>
<proteinExistence type="predicted"/>
<feature type="short sequence motif" description="GXSXG" evidence="2">
    <location>
        <begin position="86"/>
        <end position="90"/>
    </location>
</feature>
<accession>A0ABW6FNN6</accession>
<protein>
    <submittedName>
        <fullName evidence="5">DUF3376 domain-containing protein</fullName>
    </submittedName>
</protein>
<sequence>MTTEKSAPHARHEIRLALVMNGGVSLAVWMGGVTHELDLLRRASQRAAHPRRRAGEEEREDDLVQGIWGEVLAAAGAQVTIDVVSGTSAGGLNGMLLATAIARGRALPSLRETWERSAALDRLLEAPSRTSVFNGEVFTRDALEAINEIERSDAYLRTPVDLFVTATALDGRDLPHSDSFGNPFDVADHRRLYRFRYGTRFGYEQRDDTRWEFTSEEPDDFSPACTEVLALAARASAGFPAAFPPVSELPLIGHRVRPRHGLGFPASCVMDGGVLNNAPFEPVLEAITGRGVVDSPIRRVLVYVVPSVGMSEPVPPNGECEDNSLVSVALNAVRYPGEANLRSGTEEMLARFRSRAHNVQSDLLARARKNNGLADYLNDSAWNLLGEYRRNRAHGLITEARRHIAGSHSVSSFDMPKDDPEATDRLLSVDKAGFNWVPRWDRGELQGPWDAWRWGLATAERLLQCLSVHLRHSIDAHGVSGQKTLTPAQTALLKGDHLVTEALRKTMAISEALDEQLQTRIGTAGDDSNETLATLLDELYEDLDVPAMLGTLVSSAGMDFVQALTQAGINPGWTAQKAISVCLAIEVVTRVYDTPAKLVQPLPPEFQFLRLSPDAMGPLFNVDSFAELGDRKLYGLRLKHFGAFVDAQWRRSDFVWGRLDAAHHLLSLFNQLTSEQRESFEERLHWAILRAEAPAEGGEAGGEAEEKARALRWMKRHLTHLKKSDRDILNRVARSDDGQGTMRRLVETVLRLLSATPPPGQDDGRVKRVWRTTVNVGRTVFAGTVPAEPPPRLRTRLLRAVTYHLRANTRRARAGDPRQLPSAVWASARRTVGCLAVAAALVLVGASVLITWLVVG</sequence>
<keyword evidence="1 2" id="KW-0443">Lipid metabolism</keyword>
<comment type="caution">
    <text evidence="2">Lacks conserved residue(s) required for the propagation of feature annotation.</text>
</comment>
<gene>
    <name evidence="5" type="ORF">ACFWJN_15720</name>
</gene>
<name>A0ABW6FNN6_9ACTN</name>
<keyword evidence="3" id="KW-0812">Transmembrane</keyword>
<keyword evidence="3" id="KW-0472">Membrane</keyword>
<dbReference type="InterPro" id="IPR016035">
    <property type="entry name" value="Acyl_Trfase/lysoPLipase"/>
</dbReference>
<dbReference type="Pfam" id="PF11856">
    <property type="entry name" value="DUF3376"/>
    <property type="match status" value="1"/>
</dbReference>
<keyword evidence="2" id="KW-0378">Hydrolase</keyword>
<dbReference type="InterPro" id="IPR024282">
    <property type="entry name" value="DUF3376"/>
</dbReference>
<feature type="short sequence motif" description="DGA/G" evidence="2">
    <location>
        <begin position="271"/>
        <end position="273"/>
    </location>
</feature>
<dbReference type="InterPro" id="IPR002641">
    <property type="entry name" value="PNPLA_dom"/>
</dbReference>
<feature type="domain" description="PNPLA" evidence="4">
    <location>
        <begin position="18"/>
        <end position="284"/>
    </location>
</feature>
<comment type="caution">
    <text evidence="5">The sequence shown here is derived from an EMBL/GenBank/DDBJ whole genome shotgun (WGS) entry which is preliminary data.</text>
</comment>
<dbReference type="RefSeq" id="WP_386714159.1">
    <property type="nucleotide sequence ID" value="NZ_JBHXIJ010000097.1"/>
</dbReference>
<feature type="active site" description="Nucleophile" evidence="2">
    <location>
        <position position="88"/>
    </location>
</feature>
<feature type="active site" description="Proton acceptor" evidence="2">
    <location>
        <position position="271"/>
    </location>
</feature>
<reference evidence="5 6" key="1">
    <citation type="submission" date="2024-09" db="EMBL/GenBank/DDBJ databases">
        <title>The Natural Products Discovery Center: Release of the First 8490 Sequenced Strains for Exploring Actinobacteria Biosynthetic Diversity.</title>
        <authorList>
            <person name="Kalkreuter E."/>
            <person name="Kautsar S.A."/>
            <person name="Yang D."/>
            <person name="Bader C.D."/>
            <person name="Teijaro C.N."/>
            <person name="Fluegel L."/>
            <person name="Davis C.M."/>
            <person name="Simpson J.R."/>
            <person name="Lauterbach L."/>
            <person name="Steele A.D."/>
            <person name="Gui C."/>
            <person name="Meng S."/>
            <person name="Li G."/>
            <person name="Viehrig K."/>
            <person name="Ye F."/>
            <person name="Su P."/>
            <person name="Kiefer A.F."/>
            <person name="Nichols A."/>
            <person name="Cepeda A.J."/>
            <person name="Yan W."/>
            <person name="Fan B."/>
            <person name="Jiang Y."/>
            <person name="Adhikari A."/>
            <person name="Zheng C.-J."/>
            <person name="Schuster L."/>
            <person name="Cowan T.M."/>
            <person name="Smanski M.J."/>
            <person name="Chevrette M.G."/>
            <person name="De Carvalho L.P.S."/>
            <person name="Shen B."/>
        </authorList>
    </citation>
    <scope>NUCLEOTIDE SEQUENCE [LARGE SCALE GENOMIC DNA]</scope>
    <source>
        <strain evidence="5 6">NPDC058348</strain>
    </source>
</reference>
<dbReference type="EMBL" id="JBHXIJ010000097">
    <property type="protein sequence ID" value="MFD5100391.1"/>
    <property type="molecule type" value="Genomic_DNA"/>
</dbReference>
<keyword evidence="2" id="KW-0442">Lipid degradation</keyword>
<evidence type="ECO:0000256" key="2">
    <source>
        <dbReference type="PROSITE-ProRule" id="PRU01161"/>
    </source>
</evidence>
<evidence type="ECO:0000256" key="3">
    <source>
        <dbReference type="SAM" id="Phobius"/>
    </source>
</evidence>
<keyword evidence="3" id="KW-1133">Transmembrane helix</keyword>
<evidence type="ECO:0000256" key="1">
    <source>
        <dbReference type="ARBA" id="ARBA00023098"/>
    </source>
</evidence>